<comment type="caution">
    <text evidence="2">The sequence shown here is derived from an EMBL/GenBank/DDBJ whole genome shotgun (WGS) entry which is preliminary data.</text>
</comment>
<evidence type="ECO:0000313" key="2">
    <source>
        <dbReference type="EMBL" id="CAG5029525.1"/>
    </source>
</evidence>
<sequence>MSDHQPGTSRGTKRSNEIPLRAQSNRVLLHESDILEALGNSGEDDFVGSDDDEDFYWVMMIETAQSWSPKKMKELYHRYHLVKLNETIEESAMPHVLNLPPKDQPHTRVLLARL</sequence>
<dbReference type="EMBL" id="CAJQZP010001207">
    <property type="protein sequence ID" value="CAG5029525.1"/>
    <property type="molecule type" value="Genomic_DNA"/>
</dbReference>
<dbReference type="OrthoDB" id="10539001at2759"/>
<protein>
    <submittedName>
        <fullName evidence="2">(apollo) hypothetical protein</fullName>
    </submittedName>
</protein>
<dbReference type="Proteomes" id="UP000691718">
    <property type="component" value="Unassembled WGS sequence"/>
</dbReference>
<proteinExistence type="predicted"/>
<organism evidence="2 3">
    <name type="scientific">Parnassius apollo</name>
    <name type="common">Apollo butterfly</name>
    <name type="synonym">Papilio apollo</name>
    <dbReference type="NCBI Taxonomy" id="110799"/>
    <lineage>
        <taxon>Eukaryota</taxon>
        <taxon>Metazoa</taxon>
        <taxon>Ecdysozoa</taxon>
        <taxon>Arthropoda</taxon>
        <taxon>Hexapoda</taxon>
        <taxon>Insecta</taxon>
        <taxon>Pterygota</taxon>
        <taxon>Neoptera</taxon>
        <taxon>Endopterygota</taxon>
        <taxon>Lepidoptera</taxon>
        <taxon>Glossata</taxon>
        <taxon>Ditrysia</taxon>
        <taxon>Papilionoidea</taxon>
        <taxon>Papilionidae</taxon>
        <taxon>Parnassiinae</taxon>
        <taxon>Parnassini</taxon>
        <taxon>Parnassius</taxon>
        <taxon>Parnassius</taxon>
    </lineage>
</organism>
<name>A0A8S3XND0_PARAO</name>
<evidence type="ECO:0000313" key="3">
    <source>
        <dbReference type="Proteomes" id="UP000691718"/>
    </source>
</evidence>
<evidence type="ECO:0000256" key="1">
    <source>
        <dbReference type="SAM" id="MobiDB-lite"/>
    </source>
</evidence>
<feature type="compositionally biased region" description="Polar residues" evidence="1">
    <location>
        <begin position="1"/>
        <end position="10"/>
    </location>
</feature>
<accession>A0A8S3XND0</accession>
<dbReference type="AlphaFoldDB" id="A0A8S3XND0"/>
<keyword evidence="3" id="KW-1185">Reference proteome</keyword>
<feature type="region of interest" description="Disordered" evidence="1">
    <location>
        <begin position="1"/>
        <end position="23"/>
    </location>
</feature>
<gene>
    <name evidence="2" type="ORF">PAPOLLO_LOCUS19255</name>
</gene>
<reference evidence="2" key="1">
    <citation type="submission" date="2021-04" db="EMBL/GenBank/DDBJ databases">
        <authorList>
            <person name="Tunstrom K."/>
        </authorList>
    </citation>
    <scope>NUCLEOTIDE SEQUENCE</scope>
</reference>